<proteinExistence type="predicted"/>
<sequence length="91" mass="9988">MLRIDIPSTADAKINNSIFDDYGLPTSENGTDTEVNGDLIMLFEDEEEAVAYLDELEDYAGDLDNNSPAAPIVNALITAINNDEFVQAYLE</sequence>
<name>A0A926NV48_9SPHI</name>
<evidence type="ECO:0000313" key="2">
    <source>
        <dbReference type="Proteomes" id="UP000619078"/>
    </source>
</evidence>
<dbReference type="AlphaFoldDB" id="A0A926NV48"/>
<evidence type="ECO:0000313" key="1">
    <source>
        <dbReference type="EMBL" id="MBD1392284.1"/>
    </source>
</evidence>
<reference evidence="1" key="1">
    <citation type="submission" date="2020-09" db="EMBL/GenBank/DDBJ databases">
        <title>Novel species of Mucilaginibacter isolated from a glacier on the Tibetan Plateau.</title>
        <authorList>
            <person name="Liu Q."/>
            <person name="Xin Y.-H."/>
        </authorList>
    </citation>
    <scope>NUCLEOTIDE SEQUENCE</scope>
    <source>
        <strain evidence="1">ZB1P21</strain>
    </source>
</reference>
<dbReference type="Proteomes" id="UP000619078">
    <property type="component" value="Unassembled WGS sequence"/>
</dbReference>
<dbReference type="EMBL" id="JACWMX010000001">
    <property type="protein sequence ID" value="MBD1392284.1"/>
    <property type="molecule type" value="Genomic_DNA"/>
</dbReference>
<protein>
    <submittedName>
        <fullName evidence="1">Uncharacterized protein</fullName>
    </submittedName>
</protein>
<keyword evidence="2" id="KW-1185">Reference proteome</keyword>
<dbReference type="RefSeq" id="WP_191161000.1">
    <property type="nucleotide sequence ID" value="NZ_JACWMX010000001.1"/>
</dbReference>
<gene>
    <name evidence="1" type="ORF">IDJ76_04155</name>
</gene>
<comment type="caution">
    <text evidence="1">The sequence shown here is derived from an EMBL/GenBank/DDBJ whole genome shotgun (WGS) entry which is preliminary data.</text>
</comment>
<accession>A0A926NV48</accession>
<organism evidence="1 2">
    <name type="scientific">Mucilaginibacter glaciei</name>
    <dbReference type="NCBI Taxonomy" id="2772109"/>
    <lineage>
        <taxon>Bacteria</taxon>
        <taxon>Pseudomonadati</taxon>
        <taxon>Bacteroidota</taxon>
        <taxon>Sphingobacteriia</taxon>
        <taxon>Sphingobacteriales</taxon>
        <taxon>Sphingobacteriaceae</taxon>
        <taxon>Mucilaginibacter</taxon>
    </lineage>
</organism>